<name>A0ABD1LFP8_9FABA</name>
<sequence length="57" mass="6747">MAQPQLLAWLPLASISNWRKAEEMKWMEHVSLGIDLSLERAKRVAHERRTCWDRITS</sequence>
<proteinExistence type="predicted"/>
<protein>
    <submittedName>
        <fullName evidence="1">Uncharacterized protein</fullName>
    </submittedName>
</protein>
<keyword evidence="2" id="KW-1185">Reference proteome</keyword>
<comment type="caution">
    <text evidence="1">The sequence shown here is derived from an EMBL/GenBank/DDBJ whole genome shotgun (WGS) entry which is preliminary data.</text>
</comment>
<dbReference type="EMBL" id="JBGMDY010000009">
    <property type="protein sequence ID" value="KAL2322354.1"/>
    <property type="molecule type" value="Genomic_DNA"/>
</dbReference>
<reference evidence="1 2" key="1">
    <citation type="submission" date="2024-08" db="EMBL/GenBank/DDBJ databases">
        <title>Insights into the chromosomal genome structure of Flemingia macrophylla.</title>
        <authorList>
            <person name="Ding Y."/>
            <person name="Zhao Y."/>
            <person name="Bi W."/>
            <person name="Wu M."/>
            <person name="Zhao G."/>
            <person name="Gong Y."/>
            <person name="Li W."/>
            <person name="Zhang P."/>
        </authorList>
    </citation>
    <scope>NUCLEOTIDE SEQUENCE [LARGE SCALE GENOMIC DNA]</scope>
    <source>
        <strain evidence="1">DYQJB</strain>
        <tissue evidence="1">Leaf</tissue>
    </source>
</reference>
<gene>
    <name evidence="1" type="ORF">Fmac_026733</name>
</gene>
<organism evidence="1 2">
    <name type="scientific">Flemingia macrophylla</name>
    <dbReference type="NCBI Taxonomy" id="520843"/>
    <lineage>
        <taxon>Eukaryota</taxon>
        <taxon>Viridiplantae</taxon>
        <taxon>Streptophyta</taxon>
        <taxon>Embryophyta</taxon>
        <taxon>Tracheophyta</taxon>
        <taxon>Spermatophyta</taxon>
        <taxon>Magnoliopsida</taxon>
        <taxon>eudicotyledons</taxon>
        <taxon>Gunneridae</taxon>
        <taxon>Pentapetalae</taxon>
        <taxon>rosids</taxon>
        <taxon>fabids</taxon>
        <taxon>Fabales</taxon>
        <taxon>Fabaceae</taxon>
        <taxon>Papilionoideae</taxon>
        <taxon>50 kb inversion clade</taxon>
        <taxon>NPAAA clade</taxon>
        <taxon>indigoferoid/millettioid clade</taxon>
        <taxon>Phaseoleae</taxon>
        <taxon>Flemingia</taxon>
    </lineage>
</organism>
<evidence type="ECO:0000313" key="2">
    <source>
        <dbReference type="Proteomes" id="UP001603857"/>
    </source>
</evidence>
<dbReference type="Proteomes" id="UP001603857">
    <property type="component" value="Unassembled WGS sequence"/>
</dbReference>
<dbReference type="AlphaFoldDB" id="A0ABD1LFP8"/>
<accession>A0ABD1LFP8</accession>
<evidence type="ECO:0000313" key="1">
    <source>
        <dbReference type="EMBL" id="KAL2322354.1"/>
    </source>
</evidence>